<evidence type="ECO:0000256" key="6">
    <source>
        <dbReference type="ARBA" id="ARBA00022889"/>
    </source>
</evidence>
<dbReference type="InterPro" id="IPR020894">
    <property type="entry name" value="Cadherin_CS"/>
</dbReference>
<sequence>MTALDGDDGANSAIVYSFTAGENMIHFALSSSGVITVNSALDAATQSLYYLTVSAIDGGTPSLTGTCKVRITISDINDQTPSFSAAMYNLSLSELVNVNDIVFPFRASDADTGPNSIITYSIASGNGDFRFSIDPLTGDLKLAGILDRETTDSYVLEVQASDSGIPVNTGTTVLSITVKDANDNDPVYTSGSGTQTLYVTTSRTSASATGQSNGTSAVIRVDSVTPNLHLVVLKHSVTADVVEAQKSETTFYVVESTAADTIDGIENEKNFMTQSDLLTVLSQGDGTPASVLETAAFTSFPVTSVEPYIDTRTSSSENWAQTTVGIAVITTIICALVLLALILILYFWFTRNTDKEYSEIITDYNLLSPVHTFCNIVDNNDKIPYLYANSPLKMELPPEPVLPRSSTPVFKGLQNNISNRGTKPKKDKHSMTVSMMNFDSTKDNVPPALFQDGKYMKENPNADVGREGTITPRQILIESKRSFTGNYSY</sequence>
<dbReference type="Proteomes" id="UP000596742">
    <property type="component" value="Unassembled WGS sequence"/>
</dbReference>
<keyword evidence="10" id="KW-0325">Glycoprotein</keyword>
<dbReference type="SMART" id="SM00112">
    <property type="entry name" value="CA"/>
    <property type="match status" value="2"/>
</dbReference>
<evidence type="ECO:0000256" key="8">
    <source>
        <dbReference type="ARBA" id="ARBA00023136"/>
    </source>
</evidence>
<dbReference type="InterPro" id="IPR015919">
    <property type="entry name" value="Cadherin-like_sf"/>
</dbReference>
<protein>
    <recommendedName>
        <fullName evidence="13">Cadherin domain-containing protein</fullName>
    </recommendedName>
</protein>
<evidence type="ECO:0000256" key="10">
    <source>
        <dbReference type="ARBA" id="ARBA00023180"/>
    </source>
</evidence>
<evidence type="ECO:0000256" key="9">
    <source>
        <dbReference type="ARBA" id="ARBA00023157"/>
    </source>
</evidence>
<dbReference type="GO" id="GO:0005509">
    <property type="term" value="F:calcium ion binding"/>
    <property type="evidence" value="ECO:0007669"/>
    <property type="project" value="UniProtKB-UniRule"/>
</dbReference>
<evidence type="ECO:0000256" key="7">
    <source>
        <dbReference type="ARBA" id="ARBA00022989"/>
    </source>
</evidence>
<name>A0A8B6G7R7_MYTGA</name>
<feature type="domain" description="Cadherin" evidence="13">
    <location>
        <begin position="1"/>
        <end position="83"/>
    </location>
</feature>
<reference evidence="14" key="1">
    <citation type="submission" date="2018-11" db="EMBL/GenBank/DDBJ databases">
        <authorList>
            <person name="Alioto T."/>
            <person name="Alioto T."/>
        </authorList>
    </citation>
    <scope>NUCLEOTIDE SEQUENCE</scope>
</reference>
<keyword evidence="15" id="KW-1185">Reference proteome</keyword>
<keyword evidence="2" id="KW-0245">EGF-like domain</keyword>
<dbReference type="SUPFAM" id="SSF49313">
    <property type="entry name" value="Cadherin-like"/>
    <property type="match status" value="2"/>
</dbReference>
<dbReference type="Gene3D" id="2.60.40.60">
    <property type="entry name" value="Cadherins"/>
    <property type="match status" value="2"/>
</dbReference>
<evidence type="ECO:0000256" key="2">
    <source>
        <dbReference type="ARBA" id="ARBA00022536"/>
    </source>
</evidence>
<keyword evidence="4" id="KW-0677">Repeat</keyword>
<evidence type="ECO:0000256" key="3">
    <source>
        <dbReference type="ARBA" id="ARBA00022692"/>
    </source>
</evidence>
<comment type="caution">
    <text evidence="14">The sequence shown here is derived from an EMBL/GenBank/DDBJ whole genome shotgun (WGS) entry which is preliminary data.</text>
</comment>
<accession>A0A8B6G7R7</accession>
<keyword evidence="6" id="KW-0130">Cell adhesion</keyword>
<dbReference type="PANTHER" id="PTHR24026">
    <property type="entry name" value="FAT ATYPICAL CADHERIN-RELATED"/>
    <property type="match status" value="1"/>
</dbReference>
<dbReference type="PROSITE" id="PS50268">
    <property type="entry name" value="CADHERIN_2"/>
    <property type="match status" value="2"/>
</dbReference>
<dbReference type="GO" id="GO:0005886">
    <property type="term" value="C:plasma membrane"/>
    <property type="evidence" value="ECO:0007669"/>
    <property type="project" value="UniProtKB-SubCell"/>
</dbReference>
<evidence type="ECO:0000256" key="12">
    <source>
        <dbReference type="SAM" id="Phobius"/>
    </source>
</evidence>
<keyword evidence="5 11" id="KW-0106">Calcium</keyword>
<dbReference type="EMBL" id="UYJE01007990">
    <property type="protein sequence ID" value="VDI60019.1"/>
    <property type="molecule type" value="Genomic_DNA"/>
</dbReference>
<dbReference type="FunFam" id="2.60.40.60:FF:000039">
    <property type="entry name" value="FAT atypical cadherin 3"/>
    <property type="match status" value="1"/>
</dbReference>
<evidence type="ECO:0000256" key="5">
    <source>
        <dbReference type="ARBA" id="ARBA00022837"/>
    </source>
</evidence>
<keyword evidence="8 12" id="KW-0472">Membrane</keyword>
<gene>
    <name evidence="14" type="ORF">MGAL_10B034838</name>
</gene>
<evidence type="ECO:0000256" key="11">
    <source>
        <dbReference type="PROSITE-ProRule" id="PRU00043"/>
    </source>
</evidence>
<dbReference type="OrthoDB" id="6252479at2759"/>
<feature type="domain" description="Cadherin" evidence="13">
    <location>
        <begin position="84"/>
        <end position="188"/>
    </location>
</feature>
<evidence type="ECO:0000313" key="14">
    <source>
        <dbReference type="EMBL" id="VDI60019.1"/>
    </source>
</evidence>
<organism evidence="14 15">
    <name type="scientific">Mytilus galloprovincialis</name>
    <name type="common">Mediterranean mussel</name>
    <dbReference type="NCBI Taxonomy" id="29158"/>
    <lineage>
        <taxon>Eukaryota</taxon>
        <taxon>Metazoa</taxon>
        <taxon>Spiralia</taxon>
        <taxon>Lophotrochozoa</taxon>
        <taxon>Mollusca</taxon>
        <taxon>Bivalvia</taxon>
        <taxon>Autobranchia</taxon>
        <taxon>Pteriomorphia</taxon>
        <taxon>Mytilida</taxon>
        <taxon>Mytiloidea</taxon>
        <taxon>Mytilidae</taxon>
        <taxon>Mytilinae</taxon>
        <taxon>Mytilus</taxon>
    </lineage>
</organism>
<dbReference type="PRINTS" id="PR00205">
    <property type="entry name" value="CADHERIN"/>
</dbReference>
<evidence type="ECO:0000256" key="4">
    <source>
        <dbReference type="ARBA" id="ARBA00022737"/>
    </source>
</evidence>
<dbReference type="PANTHER" id="PTHR24026:SF126">
    <property type="entry name" value="PROTOCADHERIN FAT 4"/>
    <property type="match status" value="1"/>
</dbReference>
<dbReference type="AlphaFoldDB" id="A0A8B6G7R7"/>
<comment type="subcellular location">
    <subcellularLocation>
        <location evidence="1">Membrane</location>
        <topology evidence="1">Single-pass membrane protein</topology>
    </subcellularLocation>
</comment>
<keyword evidence="7 12" id="KW-1133">Transmembrane helix</keyword>
<dbReference type="CDD" id="cd11304">
    <property type="entry name" value="Cadherin_repeat"/>
    <property type="match status" value="2"/>
</dbReference>
<dbReference type="InterPro" id="IPR002126">
    <property type="entry name" value="Cadherin-like_dom"/>
</dbReference>
<keyword evidence="3 12" id="KW-0812">Transmembrane</keyword>
<dbReference type="GO" id="GO:0007156">
    <property type="term" value="P:homophilic cell adhesion via plasma membrane adhesion molecules"/>
    <property type="evidence" value="ECO:0007669"/>
    <property type="project" value="InterPro"/>
</dbReference>
<evidence type="ECO:0000256" key="1">
    <source>
        <dbReference type="ARBA" id="ARBA00004167"/>
    </source>
</evidence>
<dbReference type="Pfam" id="PF00028">
    <property type="entry name" value="Cadherin"/>
    <property type="match status" value="2"/>
</dbReference>
<evidence type="ECO:0000313" key="15">
    <source>
        <dbReference type="Proteomes" id="UP000596742"/>
    </source>
</evidence>
<feature type="transmembrane region" description="Helical" evidence="12">
    <location>
        <begin position="324"/>
        <end position="349"/>
    </location>
</feature>
<evidence type="ECO:0000259" key="13">
    <source>
        <dbReference type="PROSITE" id="PS50268"/>
    </source>
</evidence>
<keyword evidence="9" id="KW-1015">Disulfide bond</keyword>
<proteinExistence type="predicted"/>
<dbReference type="PROSITE" id="PS00232">
    <property type="entry name" value="CADHERIN_1"/>
    <property type="match status" value="1"/>
</dbReference>